<evidence type="ECO:0000313" key="2">
    <source>
        <dbReference type="Proteomes" id="UP000319824"/>
    </source>
</evidence>
<evidence type="ECO:0000313" key="1">
    <source>
        <dbReference type="EMBL" id="TVZ75137.1"/>
    </source>
</evidence>
<sequence>MHRMLPCPFRINAGQRLATHVEGLITYSAASLGSLFETSRLNEISVRAYSAGPKTLRSIALTFAAVLLPLRVHSDVKPAGIPTKDRHHSDL</sequence>
<comment type="caution">
    <text evidence="1">The sequence shown here is derived from an EMBL/GenBank/DDBJ whole genome shotgun (WGS) entry which is preliminary data.</text>
</comment>
<reference evidence="1 2" key="1">
    <citation type="submission" date="2019-06" db="EMBL/GenBank/DDBJ databases">
        <title>Pac Bio to generate improved reference genome sequences for organisms with transposon mutant libraries (support for FEBA project).</title>
        <authorList>
            <person name="Blow M."/>
        </authorList>
    </citation>
    <scope>NUCLEOTIDE SEQUENCE [LARGE SCALE GENOMIC DNA]</scope>
    <source>
        <strain evidence="1 2">USDA 1844</strain>
    </source>
</reference>
<protein>
    <submittedName>
        <fullName evidence="1">Uncharacterized protein</fullName>
    </submittedName>
</protein>
<dbReference type="Proteomes" id="UP000319824">
    <property type="component" value="Unassembled WGS sequence"/>
</dbReference>
<organism evidence="1 2">
    <name type="scientific">Rhizobium mongolense USDA 1844</name>
    <dbReference type="NCBI Taxonomy" id="1079460"/>
    <lineage>
        <taxon>Bacteria</taxon>
        <taxon>Pseudomonadati</taxon>
        <taxon>Pseudomonadota</taxon>
        <taxon>Alphaproteobacteria</taxon>
        <taxon>Hyphomicrobiales</taxon>
        <taxon>Rhizobiaceae</taxon>
        <taxon>Rhizobium/Agrobacterium group</taxon>
        <taxon>Rhizobium</taxon>
    </lineage>
</organism>
<dbReference type="AlphaFoldDB" id="A0A559TKP0"/>
<accession>A0A559TKP0</accession>
<proteinExistence type="predicted"/>
<gene>
    <name evidence="1" type="ORF">BCL32_0565</name>
</gene>
<dbReference type="EMBL" id="VISO01000001">
    <property type="protein sequence ID" value="TVZ75137.1"/>
    <property type="molecule type" value="Genomic_DNA"/>
</dbReference>
<name>A0A559TKP0_9HYPH</name>